<dbReference type="PATRIC" id="fig|1408103.3.peg.2794"/>
<name>A0A0M2SYR1_9BACI</name>
<keyword evidence="6 12" id="KW-1133">Transmembrane helix</keyword>
<dbReference type="GO" id="GO:0005886">
    <property type="term" value="C:plasma membrane"/>
    <property type="evidence" value="ECO:0007669"/>
    <property type="project" value="UniProtKB-SubCell"/>
</dbReference>
<evidence type="ECO:0000256" key="8">
    <source>
        <dbReference type="PIRNR" id="PIRNR005091"/>
    </source>
</evidence>
<dbReference type="Pfam" id="PF00884">
    <property type="entry name" value="Sulfatase"/>
    <property type="match status" value="1"/>
</dbReference>
<dbReference type="Gene3D" id="3.30.1120.170">
    <property type="match status" value="1"/>
</dbReference>
<feature type="binding site" evidence="11">
    <location>
        <position position="479"/>
    </location>
    <ligand>
        <name>Mn(2+)</name>
        <dbReference type="ChEBI" id="CHEBI:29035"/>
    </ligand>
</feature>
<evidence type="ECO:0000256" key="1">
    <source>
        <dbReference type="ARBA" id="ARBA00004651"/>
    </source>
</evidence>
<feature type="transmembrane region" description="Helical" evidence="12">
    <location>
        <begin position="12"/>
        <end position="33"/>
    </location>
</feature>
<keyword evidence="4 8" id="KW-1003">Cell membrane</keyword>
<dbReference type="InterPro" id="IPR017850">
    <property type="entry name" value="Alkaline_phosphatase_core_sf"/>
</dbReference>
<dbReference type="PANTHER" id="PTHR47371">
    <property type="entry name" value="LIPOTEICHOIC ACID SYNTHASE"/>
    <property type="match status" value="1"/>
</dbReference>
<reference evidence="14 15" key="1">
    <citation type="submission" date="2015-04" db="EMBL/GenBank/DDBJ databases">
        <title>Taxonomic description and genome sequence of Bacillus campisalis sp. nov., a novel member of the genus Bacillus isolated from solar saltern.</title>
        <authorList>
            <person name="Mathan Kumar R."/>
            <person name="Kaur G."/>
            <person name="Kumar A."/>
            <person name="Singh N.K."/>
            <person name="Kaur N."/>
            <person name="Kumar N."/>
            <person name="Mayilraj S."/>
        </authorList>
    </citation>
    <scope>NUCLEOTIDE SEQUENCE [LARGE SCALE GENOMIC DNA]</scope>
    <source>
        <strain evidence="14 15">SA2-6</strain>
    </source>
</reference>
<evidence type="ECO:0000256" key="5">
    <source>
        <dbReference type="ARBA" id="ARBA00022692"/>
    </source>
</evidence>
<evidence type="ECO:0000313" key="15">
    <source>
        <dbReference type="Proteomes" id="UP000034166"/>
    </source>
</evidence>
<evidence type="ECO:0000313" key="14">
    <source>
        <dbReference type="EMBL" id="KKK37755.1"/>
    </source>
</evidence>
<evidence type="ECO:0000259" key="13">
    <source>
        <dbReference type="Pfam" id="PF00884"/>
    </source>
</evidence>
<evidence type="ECO:0000256" key="10">
    <source>
        <dbReference type="PIRSR" id="PIRSR005091-2"/>
    </source>
</evidence>
<feature type="binding site" evidence="11">
    <location>
        <position position="478"/>
    </location>
    <ligand>
        <name>Mn(2+)</name>
        <dbReference type="ChEBI" id="CHEBI:29035"/>
    </ligand>
</feature>
<evidence type="ECO:0000256" key="7">
    <source>
        <dbReference type="ARBA" id="ARBA00023136"/>
    </source>
</evidence>
<evidence type="ECO:0000256" key="12">
    <source>
        <dbReference type="SAM" id="Phobius"/>
    </source>
</evidence>
<dbReference type="Gene3D" id="3.40.720.10">
    <property type="entry name" value="Alkaline Phosphatase, subunit A"/>
    <property type="match status" value="1"/>
</dbReference>
<dbReference type="InterPro" id="IPR012160">
    <property type="entry name" value="LtaS-like"/>
</dbReference>
<keyword evidence="15" id="KW-1185">Reference proteome</keyword>
<dbReference type="RefSeq" id="WP_046524093.1">
    <property type="nucleotide sequence ID" value="NZ_LAYY01000012.1"/>
</dbReference>
<dbReference type="EMBL" id="LAYY01000012">
    <property type="protein sequence ID" value="KKK37755.1"/>
    <property type="molecule type" value="Genomic_DNA"/>
</dbReference>
<keyword evidence="10" id="KW-0464">Manganese</keyword>
<keyword evidence="10" id="KW-0479">Metal-binding</keyword>
<organism evidence="14 15">
    <name type="scientific">Mesobacillus campisalis</name>
    <dbReference type="NCBI Taxonomy" id="1408103"/>
    <lineage>
        <taxon>Bacteria</taxon>
        <taxon>Bacillati</taxon>
        <taxon>Bacillota</taxon>
        <taxon>Bacilli</taxon>
        <taxon>Bacillales</taxon>
        <taxon>Bacillaceae</taxon>
        <taxon>Mesobacillus</taxon>
    </lineage>
</organism>
<accession>A0A0M2SYR1</accession>
<feature type="binding site" evidence="10">
    <location>
        <position position="419"/>
    </location>
    <ligand>
        <name>substrate</name>
    </ligand>
</feature>
<feature type="domain" description="Sulfatase N-terminal" evidence="13">
    <location>
        <begin position="253"/>
        <end position="542"/>
    </location>
</feature>
<dbReference type="AlphaFoldDB" id="A0A0M2SYR1"/>
<feature type="binding site" evidence="11">
    <location>
        <position position="260"/>
    </location>
    <ligand>
        <name>Mn(2+)</name>
        <dbReference type="ChEBI" id="CHEBI:29035"/>
    </ligand>
</feature>
<evidence type="ECO:0000256" key="4">
    <source>
        <dbReference type="ARBA" id="ARBA00022475"/>
    </source>
</evidence>
<proteinExistence type="inferred from homology"/>
<feature type="binding site" evidence="11">
    <location>
        <position position="304"/>
    </location>
    <ligand>
        <name>Mn(2+)</name>
        <dbReference type="ChEBI" id="CHEBI:29035"/>
    </ligand>
</feature>
<evidence type="ECO:0000256" key="11">
    <source>
        <dbReference type="PIRSR" id="PIRSR005091-3"/>
    </source>
</evidence>
<dbReference type="PIRSF" id="PIRSF005091">
    <property type="entry name" value="Mmb_sulf_HI1246"/>
    <property type="match status" value="1"/>
</dbReference>
<feature type="transmembrane region" description="Helical" evidence="12">
    <location>
        <begin position="45"/>
        <end position="68"/>
    </location>
</feature>
<sequence>MKYFFQKDDGHIHNFLVFFLCAVFFLWMKTYIVQITQFQLGIEGVLQHLLLFINPLGPALLILGLSLFFKGRRRYHWLMALYLIMSVFLYANTLYYRFFNDFITLPTLFQTQNFGDVSSSIPTLIKPYDLLFFADFLIMGAALFFRYVKMEPGGFSRRTAGAFILVALGISSLNLAIAESDRPQLLTRGFDRNYIVKYLGMYNYGIYDTVQSTKASAQRVLANSDDITEVVNFANSNYAKPNPEYFGAGKGMNVLYLHLESIQTFLIDYKLHGEEVTPFLNSLTREKNTMYFDNFFHQTAQGKTADAEFMVANSLYGLPQGAAFITKGLNTYQSAPAILGQRGYTSAVFHGNAGSFWNRDEIYKSFGYDNFFDSSYFDMDPEHLADYGLMDKPFFEQSIPLLESLPQPFYANFITVTHHYPFTIKEEEATIAPHTTGNKTVDNYFQTARYADEALEQFFDYLKQSGLYDNTVIIMYGDHYGISKNHNKAMEQVLGKEVTPFESAGLQRTPLLIRVPGMEGGVNHEYGGQVDLLPTLLHLLGIDAKDYVHFGTDLLSDNHDDIIPFRNGDFVSSKYTLAESKYYDSATGELIEDEEMLEEARTYRENARQKLDLSDKVVHADLLRFYTPSGFEPVDRTEYNYQPMVEDEHQAAR</sequence>
<feature type="transmembrane region" description="Helical" evidence="12">
    <location>
        <begin position="80"/>
        <end position="99"/>
    </location>
</feature>
<evidence type="ECO:0000256" key="2">
    <source>
        <dbReference type="ARBA" id="ARBA00004936"/>
    </source>
</evidence>
<feature type="active site" evidence="9">
    <location>
        <position position="304"/>
    </location>
</feature>
<gene>
    <name evidence="14" type="ORF">WQ57_12415</name>
</gene>
<feature type="transmembrane region" description="Helical" evidence="12">
    <location>
        <begin position="160"/>
        <end position="178"/>
    </location>
</feature>
<evidence type="ECO:0000256" key="9">
    <source>
        <dbReference type="PIRSR" id="PIRSR005091-1"/>
    </source>
</evidence>
<dbReference type="CDD" id="cd16015">
    <property type="entry name" value="LTA_synthase"/>
    <property type="match status" value="1"/>
</dbReference>
<dbReference type="Proteomes" id="UP000034166">
    <property type="component" value="Unassembled WGS sequence"/>
</dbReference>
<dbReference type="InterPro" id="IPR000917">
    <property type="entry name" value="Sulfatase_N"/>
</dbReference>
<feature type="transmembrane region" description="Helical" evidence="12">
    <location>
        <begin position="130"/>
        <end position="148"/>
    </location>
</feature>
<comment type="pathway">
    <text evidence="2">Cell wall biogenesis; lipoteichoic acid biosynthesis.</text>
</comment>
<evidence type="ECO:0000256" key="3">
    <source>
        <dbReference type="ARBA" id="ARBA00009983"/>
    </source>
</evidence>
<keyword evidence="7 8" id="KW-0472">Membrane</keyword>
<dbReference type="SUPFAM" id="SSF53649">
    <property type="entry name" value="Alkaline phosphatase-like"/>
    <property type="match status" value="1"/>
</dbReference>
<protein>
    <submittedName>
        <fullName evidence="14">Glycerol phosphate lipoteichoic acid synthase</fullName>
    </submittedName>
</protein>
<dbReference type="GO" id="GO:0046872">
    <property type="term" value="F:metal ion binding"/>
    <property type="evidence" value="ECO:0007669"/>
    <property type="project" value="UniProtKB-KW"/>
</dbReference>
<keyword evidence="5 12" id="KW-0812">Transmembrane</keyword>
<dbReference type="InterPro" id="IPR050448">
    <property type="entry name" value="OpgB/LTA_synthase_biosynth"/>
</dbReference>
<evidence type="ECO:0000256" key="6">
    <source>
        <dbReference type="ARBA" id="ARBA00022989"/>
    </source>
</evidence>
<comment type="similarity">
    <text evidence="3 8">Belongs to the LTA synthase family.</text>
</comment>
<dbReference type="OrthoDB" id="5901192at2"/>
<dbReference type="PANTHER" id="PTHR47371:SF3">
    <property type="entry name" value="PHOSPHOGLYCEROL TRANSFERASE I"/>
    <property type="match status" value="1"/>
</dbReference>
<comment type="caution">
    <text evidence="14">The sequence shown here is derived from an EMBL/GenBank/DDBJ whole genome shotgun (WGS) entry which is preliminary data.</text>
</comment>
<comment type="subcellular location">
    <subcellularLocation>
        <location evidence="1">Cell membrane</location>
        <topology evidence="1">Multi-pass membrane protein</topology>
    </subcellularLocation>
</comment>